<dbReference type="Proteomes" id="UP000612808">
    <property type="component" value="Unassembled WGS sequence"/>
</dbReference>
<dbReference type="PANTHER" id="PTHR46112">
    <property type="entry name" value="AMINOPEPTIDASE"/>
    <property type="match status" value="1"/>
</dbReference>
<dbReference type="SUPFAM" id="SSF53092">
    <property type="entry name" value="Creatinase/prolidase N-terminal domain"/>
    <property type="match status" value="1"/>
</dbReference>
<name>A0A8J3J9Z1_9ACTN</name>
<evidence type="ECO:0000313" key="3">
    <source>
        <dbReference type="Proteomes" id="UP000612808"/>
    </source>
</evidence>
<dbReference type="RefSeq" id="WP_203658145.1">
    <property type="nucleotide sequence ID" value="NZ_BAAAZM010000009.1"/>
</dbReference>
<protein>
    <submittedName>
        <fullName evidence="2">Putative peptidase</fullName>
    </submittedName>
</protein>
<dbReference type="Pfam" id="PF00557">
    <property type="entry name" value="Peptidase_M24"/>
    <property type="match status" value="1"/>
</dbReference>
<dbReference type="Gene3D" id="3.90.230.10">
    <property type="entry name" value="Creatinase/methionine aminopeptidase superfamily"/>
    <property type="match status" value="1"/>
</dbReference>
<evidence type="ECO:0000313" key="2">
    <source>
        <dbReference type="EMBL" id="GID12148.1"/>
    </source>
</evidence>
<dbReference type="Gene3D" id="3.40.350.10">
    <property type="entry name" value="Creatinase/prolidase N-terminal domain"/>
    <property type="match status" value="1"/>
</dbReference>
<reference evidence="2" key="1">
    <citation type="submission" date="2021-01" db="EMBL/GenBank/DDBJ databases">
        <title>Whole genome shotgun sequence of Actinocatenispora rupis NBRC 107355.</title>
        <authorList>
            <person name="Komaki H."/>
            <person name="Tamura T."/>
        </authorList>
    </citation>
    <scope>NUCLEOTIDE SEQUENCE</scope>
    <source>
        <strain evidence="2">NBRC 107355</strain>
    </source>
</reference>
<dbReference type="AlphaFoldDB" id="A0A8J3J9Z1"/>
<comment type="caution">
    <text evidence="2">The sequence shown here is derived from an EMBL/GenBank/DDBJ whole genome shotgun (WGS) entry which is preliminary data.</text>
</comment>
<feature type="domain" description="Peptidase M24" evidence="1">
    <location>
        <begin position="184"/>
        <end position="403"/>
    </location>
</feature>
<dbReference type="InterPro" id="IPR000994">
    <property type="entry name" value="Pept_M24"/>
</dbReference>
<sequence>MSRTVPTYTLAERDRRWALARRLMATEGVDALIAYGEHECADLAPFAPDQYFSNDRPGSVVVFCGDAEPVQLVWCNMPIQDHLEAAKRGDELWIAPERIRAGSGFQPGRNGAGIVEVLRDYGLERGRIGVLGLDPYPPFHINPIMPYQVWRQVVAELPDAEFTNVGPAFVFATARLSTEEQAVLRYSAEVGDAMAAAMVRAAVPGATEADLYATGMAAAFRRGCAAPDMLLWSGPGFVAWGPPAWSYRPQAPRTLADGDVVLAEVFNRFGGKETQHQVAIAVGEPHPDVTAAAAVARECYEAGLAVARPGTTFGELAEAMLAPLHAHDSWNIHPMCHLMNPYGPVCGFGHGLRRLPEAKRYGRLFELPTMGGEMPLAPGMTLSFEPNAVVDGRAVNLGGTVLIGPDGPDELNPYTARLLRA</sequence>
<dbReference type="InterPro" id="IPR050659">
    <property type="entry name" value="Peptidase_M24B"/>
</dbReference>
<dbReference type="InterPro" id="IPR029149">
    <property type="entry name" value="Creatin/AminoP/Spt16_N"/>
</dbReference>
<dbReference type="CDD" id="cd01066">
    <property type="entry name" value="APP_MetAP"/>
    <property type="match status" value="1"/>
</dbReference>
<dbReference type="EMBL" id="BOMB01000017">
    <property type="protein sequence ID" value="GID12148.1"/>
    <property type="molecule type" value="Genomic_DNA"/>
</dbReference>
<accession>A0A8J3J9Z1</accession>
<proteinExistence type="predicted"/>
<gene>
    <name evidence="2" type="ORF">Aru02nite_30370</name>
</gene>
<keyword evidence="3" id="KW-1185">Reference proteome</keyword>
<dbReference type="SUPFAM" id="SSF55920">
    <property type="entry name" value="Creatinase/aminopeptidase"/>
    <property type="match status" value="1"/>
</dbReference>
<organism evidence="2 3">
    <name type="scientific">Actinocatenispora rupis</name>
    <dbReference type="NCBI Taxonomy" id="519421"/>
    <lineage>
        <taxon>Bacteria</taxon>
        <taxon>Bacillati</taxon>
        <taxon>Actinomycetota</taxon>
        <taxon>Actinomycetes</taxon>
        <taxon>Micromonosporales</taxon>
        <taxon>Micromonosporaceae</taxon>
        <taxon>Actinocatenispora</taxon>
    </lineage>
</organism>
<dbReference type="PANTHER" id="PTHR46112:SF2">
    <property type="entry name" value="XAA-PRO AMINOPEPTIDASE P-RELATED"/>
    <property type="match status" value="1"/>
</dbReference>
<evidence type="ECO:0000259" key="1">
    <source>
        <dbReference type="Pfam" id="PF00557"/>
    </source>
</evidence>
<dbReference type="InterPro" id="IPR036005">
    <property type="entry name" value="Creatinase/aminopeptidase-like"/>
</dbReference>